<keyword evidence="4 10" id="KW-0862">Zinc</keyword>
<keyword evidence="2 10" id="KW-0479">Metal-binding</keyword>
<keyword evidence="6 10" id="KW-0238">DNA-binding</keyword>
<evidence type="ECO:0000313" key="14">
    <source>
        <dbReference type="EMBL" id="KAF6017378.1"/>
    </source>
</evidence>
<dbReference type="PROSITE" id="PS51843">
    <property type="entry name" value="NR_LBD"/>
    <property type="match status" value="1"/>
</dbReference>
<dbReference type="AlphaFoldDB" id="A0A7J7IVX3"/>
<dbReference type="GO" id="GO:0005634">
    <property type="term" value="C:nucleus"/>
    <property type="evidence" value="ECO:0007669"/>
    <property type="project" value="UniProtKB-SubCell"/>
</dbReference>
<feature type="compositionally biased region" description="Low complexity" evidence="11">
    <location>
        <begin position="115"/>
        <end position="127"/>
    </location>
</feature>
<dbReference type="OrthoDB" id="5771769at2759"/>
<evidence type="ECO:0000256" key="7">
    <source>
        <dbReference type="ARBA" id="ARBA00023163"/>
    </source>
</evidence>
<organism evidence="14 15">
    <name type="scientific">Bugula neritina</name>
    <name type="common">Brown bryozoan</name>
    <name type="synonym">Sertularia neritina</name>
    <dbReference type="NCBI Taxonomy" id="10212"/>
    <lineage>
        <taxon>Eukaryota</taxon>
        <taxon>Metazoa</taxon>
        <taxon>Spiralia</taxon>
        <taxon>Lophotrochozoa</taxon>
        <taxon>Bryozoa</taxon>
        <taxon>Gymnolaemata</taxon>
        <taxon>Cheilostomatida</taxon>
        <taxon>Flustrina</taxon>
        <taxon>Buguloidea</taxon>
        <taxon>Bugulidae</taxon>
        <taxon>Bugula</taxon>
    </lineage>
</organism>
<proteinExistence type="inferred from homology"/>
<evidence type="ECO:0000259" key="12">
    <source>
        <dbReference type="PROSITE" id="PS51030"/>
    </source>
</evidence>
<dbReference type="InterPro" id="IPR035500">
    <property type="entry name" value="NHR-like_dom_sf"/>
</dbReference>
<dbReference type="EMBL" id="VXIV02003405">
    <property type="protein sequence ID" value="KAF6017378.1"/>
    <property type="molecule type" value="Genomic_DNA"/>
</dbReference>
<keyword evidence="3 10" id="KW-0863">Zinc-finger</keyword>
<dbReference type="PANTHER" id="PTHR45805:SF2">
    <property type="entry name" value="NUCLEAR HORMONE RECEPTOR HR3-RELATED"/>
    <property type="match status" value="1"/>
</dbReference>
<sequence length="397" mass="45066">MKPGSSHSKGIKAEIEVIPCKVCSDKSSGVHYGVITCEGCKGFFRRSQSNASNYLCQKDGKCQIDRLNRNRCQYCRLQKCLALGMSKEAVKFGRMSKRQREMVQDEVKYHKKVRSNSSDSGSDSDMSINEMTEPNSLVGAEQLFADQLLDITVQVLREDNCDTLANLMLQAQRKAFYSDDLLNMLTSTEELHGLTHTNFWEKFAAKMTGTIQQIIEFAKLTPGFNSLDQDDQIMVLKGAGYEMVVMHLLWTSSVLGYRFPNTEDLNLDSFTNIDQEVRVLIAATLDVLKMFSNLKLTEREIALLNTVVLFQPDHYGVQDTTELKQLYNKHITAFTQLINRTHESSEYAEKTLAHLPYLKTLAAQHFKALSTFKKLTGDSIEFPALHRELFATDFTML</sequence>
<evidence type="ECO:0000259" key="13">
    <source>
        <dbReference type="PROSITE" id="PS51843"/>
    </source>
</evidence>
<dbReference type="Gene3D" id="1.10.565.10">
    <property type="entry name" value="Retinoid X Receptor"/>
    <property type="match status" value="1"/>
</dbReference>
<dbReference type="Pfam" id="PF00105">
    <property type="entry name" value="zf-C4"/>
    <property type="match status" value="1"/>
</dbReference>
<evidence type="ECO:0000256" key="6">
    <source>
        <dbReference type="ARBA" id="ARBA00023125"/>
    </source>
</evidence>
<evidence type="ECO:0000256" key="1">
    <source>
        <dbReference type="ARBA" id="ARBA00004123"/>
    </source>
</evidence>
<dbReference type="SUPFAM" id="SSF57716">
    <property type="entry name" value="Glucocorticoid receptor-like (DNA-binding domain)"/>
    <property type="match status" value="1"/>
</dbReference>
<dbReference type="Pfam" id="PF00104">
    <property type="entry name" value="Hormone_recep"/>
    <property type="match status" value="1"/>
</dbReference>
<dbReference type="PROSITE" id="PS51030">
    <property type="entry name" value="NUCLEAR_REC_DBD_2"/>
    <property type="match status" value="1"/>
</dbReference>
<evidence type="ECO:0000313" key="15">
    <source>
        <dbReference type="Proteomes" id="UP000593567"/>
    </source>
</evidence>
<feature type="domain" description="Nuclear receptor" evidence="12">
    <location>
        <begin position="17"/>
        <end position="92"/>
    </location>
</feature>
<protein>
    <submittedName>
        <fullName evidence="14">Hr46</fullName>
    </submittedName>
</protein>
<dbReference type="PROSITE" id="PS00031">
    <property type="entry name" value="NUCLEAR_REC_DBD_1"/>
    <property type="match status" value="1"/>
</dbReference>
<dbReference type="FunFam" id="3.30.50.10:FF:000003">
    <property type="entry name" value="Nuclear orphan receptor ROR-beta"/>
    <property type="match status" value="1"/>
</dbReference>
<dbReference type="InterPro" id="IPR000536">
    <property type="entry name" value="Nucl_hrmn_rcpt_lig-bd"/>
</dbReference>
<comment type="caution">
    <text evidence="14">The sequence shown here is derived from an EMBL/GenBank/DDBJ whole genome shotgun (WGS) entry which is preliminary data.</text>
</comment>
<dbReference type="CDD" id="cd06968">
    <property type="entry name" value="NR_DBD_ROR"/>
    <property type="match status" value="1"/>
</dbReference>
<dbReference type="PRINTS" id="PR00047">
    <property type="entry name" value="STROIDFINGER"/>
</dbReference>
<dbReference type="GO" id="GO:0004879">
    <property type="term" value="F:nuclear receptor activity"/>
    <property type="evidence" value="ECO:0007669"/>
    <property type="project" value="TreeGrafter"/>
</dbReference>
<name>A0A7J7IVX3_BUGNE</name>
<gene>
    <name evidence="14" type="ORF">EB796_024315</name>
</gene>
<dbReference type="SMART" id="SM00430">
    <property type="entry name" value="HOLI"/>
    <property type="match status" value="1"/>
</dbReference>
<evidence type="ECO:0000256" key="3">
    <source>
        <dbReference type="ARBA" id="ARBA00022771"/>
    </source>
</evidence>
<dbReference type="InterPro" id="IPR001628">
    <property type="entry name" value="Znf_hrmn_rcpt"/>
</dbReference>
<evidence type="ECO:0000256" key="9">
    <source>
        <dbReference type="ARBA" id="ARBA00023242"/>
    </source>
</evidence>
<evidence type="ECO:0000256" key="8">
    <source>
        <dbReference type="ARBA" id="ARBA00023170"/>
    </source>
</evidence>
<comment type="subcellular location">
    <subcellularLocation>
        <location evidence="1 10">Nucleus</location>
    </subcellularLocation>
</comment>
<evidence type="ECO:0000256" key="2">
    <source>
        <dbReference type="ARBA" id="ARBA00022723"/>
    </source>
</evidence>
<evidence type="ECO:0000256" key="4">
    <source>
        <dbReference type="ARBA" id="ARBA00022833"/>
    </source>
</evidence>
<evidence type="ECO:0000256" key="10">
    <source>
        <dbReference type="RuleBase" id="RU004334"/>
    </source>
</evidence>
<keyword evidence="7 10" id="KW-0804">Transcription</keyword>
<accession>A0A7J7IVX3</accession>
<comment type="similarity">
    <text evidence="10">Belongs to the nuclear hormone receptor family.</text>
</comment>
<keyword evidence="15" id="KW-1185">Reference proteome</keyword>
<dbReference type="PANTHER" id="PTHR45805">
    <property type="entry name" value="NUCLEAR HORMONE RECEPTOR HR3-RELATED"/>
    <property type="match status" value="1"/>
</dbReference>
<dbReference type="Gene3D" id="3.30.50.10">
    <property type="entry name" value="Erythroid Transcription Factor GATA-1, subunit A"/>
    <property type="match status" value="1"/>
</dbReference>
<evidence type="ECO:0000256" key="5">
    <source>
        <dbReference type="ARBA" id="ARBA00023015"/>
    </source>
</evidence>
<dbReference type="InterPro" id="IPR001723">
    <property type="entry name" value="Nuclear_hrmn_rcpt"/>
</dbReference>
<dbReference type="GO" id="GO:0000978">
    <property type="term" value="F:RNA polymerase II cis-regulatory region sequence-specific DNA binding"/>
    <property type="evidence" value="ECO:0007669"/>
    <property type="project" value="TreeGrafter"/>
</dbReference>
<dbReference type="Proteomes" id="UP000593567">
    <property type="component" value="Unassembled WGS sequence"/>
</dbReference>
<dbReference type="InterPro" id="IPR013088">
    <property type="entry name" value="Znf_NHR/GATA"/>
</dbReference>
<keyword evidence="8 10" id="KW-0675">Receptor</keyword>
<keyword evidence="5 10" id="KW-0805">Transcription regulation</keyword>
<dbReference type="SMART" id="SM00399">
    <property type="entry name" value="ZnF_C4"/>
    <property type="match status" value="1"/>
</dbReference>
<evidence type="ECO:0000256" key="11">
    <source>
        <dbReference type="SAM" id="MobiDB-lite"/>
    </source>
</evidence>
<feature type="domain" description="NR LBD" evidence="13">
    <location>
        <begin position="160"/>
        <end position="391"/>
    </location>
</feature>
<feature type="region of interest" description="Disordered" evidence="11">
    <location>
        <begin position="111"/>
        <end position="130"/>
    </location>
</feature>
<reference evidence="14" key="1">
    <citation type="submission" date="2020-06" db="EMBL/GenBank/DDBJ databases">
        <title>Draft genome of Bugula neritina, a colonial animal packing powerful symbionts and potential medicines.</title>
        <authorList>
            <person name="Rayko M."/>
        </authorList>
    </citation>
    <scope>NUCLEOTIDE SEQUENCE [LARGE SCALE GENOMIC DNA]</scope>
    <source>
        <strain evidence="14">Kwan_BN1</strain>
    </source>
</reference>
<keyword evidence="9 10" id="KW-0539">Nucleus</keyword>
<dbReference type="GO" id="GO:0008270">
    <property type="term" value="F:zinc ion binding"/>
    <property type="evidence" value="ECO:0007669"/>
    <property type="project" value="UniProtKB-KW"/>
</dbReference>
<dbReference type="PRINTS" id="PR00398">
    <property type="entry name" value="STRDHORMONER"/>
</dbReference>
<dbReference type="SUPFAM" id="SSF48508">
    <property type="entry name" value="Nuclear receptor ligand-binding domain"/>
    <property type="match status" value="1"/>
</dbReference>
<dbReference type="InterPro" id="IPR044101">
    <property type="entry name" value="NR_DBD_ROR"/>
</dbReference>